<dbReference type="AlphaFoldDB" id="A0A3M7Q705"/>
<keyword evidence="2" id="KW-1185">Reference proteome</keyword>
<evidence type="ECO:0000313" key="2">
    <source>
        <dbReference type="Proteomes" id="UP000276133"/>
    </source>
</evidence>
<dbReference type="Proteomes" id="UP000276133">
    <property type="component" value="Unassembled WGS sequence"/>
</dbReference>
<proteinExistence type="predicted"/>
<reference evidence="1 2" key="1">
    <citation type="journal article" date="2018" name="Sci. Rep.">
        <title>Genomic signatures of local adaptation to the degree of environmental predictability in rotifers.</title>
        <authorList>
            <person name="Franch-Gras L."/>
            <person name="Hahn C."/>
            <person name="Garcia-Roger E.M."/>
            <person name="Carmona M.J."/>
            <person name="Serra M."/>
            <person name="Gomez A."/>
        </authorList>
    </citation>
    <scope>NUCLEOTIDE SEQUENCE [LARGE SCALE GENOMIC DNA]</scope>
    <source>
        <strain evidence="1">HYR1</strain>
    </source>
</reference>
<organism evidence="1 2">
    <name type="scientific">Brachionus plicatilis</name>
    <name type="common">Marine rotifer</name>
    <name type="synonym">Brachionus muelleri</name>
    <dbReference type="NCBI Taxonomy" id="10195"/>
    <lineage>
        <taxon>Eukaryota</taxon>
        <taxon>Metazoa</taxon>
        <taxon>Spiralia</taxon>
        <taxon>Gnathifera</taxon>
        <taxon>Rotifera</taxon>
        <taxon>Eurotatoria</taxon>
        <taxon>Monogononta</taxon>
        <taxon>Pseudotrocha</taxon>
        <taxon>Ploima</taxon>
        <taxon>Brachionidae</taxon>
        <taxon>Brachionus</taxon>
    </lineage>
</organism>
<dbReference type="EMBL" id="REGN01007123">
    <property type="protein sequence ID" value="RNA07217.1"/>
    <property type="molecule type" value="Genomic_DNA"/>
</dbReference>
<sequence length="110" mass="12910">MEQDIVQSISVNQFKNRLDKYRRKEKPTMDEVLRLASLAFKHSIFNNINISRSIMTWAFKVKECEKPLKKETLIKISKYHPVENHNIRVSVFGQRSALNFVDTEKDLGVT</sequence>
<gene>
    <name evidence="1" type="ORF">BpHYR1_011711</name>
</gene>
<protein>
    <submittedName>
        <fullName evidence="1">Uncharacterized protein</fullName>
    </submittedName>
</protein>
<accession>A0A3M7Q705</accession>
<evidence type="ECO:0000313" key="1">
    <source>
        <dbReference type="EMBL" id="RNA07217.1"/>
    </source>
</evidence>
<name>A0A3M7Q705_BRAPC</name>
<comment type="caution">
    <text evidence="1">The sequence shown here is derived from an EMBL/GenBank/DDBJ whole genome shotgun (WGS) entry which is preliminary data.</text>
</comment>